<comment type="similarity">
    <text evidence="2">Belongs to the bZIP family. C/EBP subfamily.</text>
</comment>
<evidence type="ECO:0000256" key="3">
    <source>
        <dbReference type="ARBA" id="ARBA00023015"/>
    </source>
</evidence>
<dbReference type="InterPro" id="IPR004827">
    <property type="entry name" value="bZIP"/>
</dbReference>
<dbReference type="PANTHER" id="PTHR23334">
    <property type="entry name" value="CCAAT/ENHANCER BINDING PROTEIN"/>
    <property type="match status" value="1"/>
</dbReference>
<keyword evidence="5" id="KW-0804">Transcription</keyword>
<keyword evidence="11" id="KW-1185">Reference proteome</keyword>
<dbReference type="OrthoDB" id="10039716at2759"/>
<evidence type="ECO:0000256" key="8">
    <source>
        <dbReference type="SAM" id="MobiDB-lite"/>
    </source>
</evidence>
<keyword evidence="6" id="KW-0539">Nucleus</keyword>
<evidence type="ECO:0000256" key="2">
    <source>
        <dbReference type="ARBA" id="ARBA00006951"/>
    </source>
</evidence>
<dbReference type="PROSITE" id="PS50217">
    <property type="entry name" value="BZIP"/>
    <property type="match status" value="1"/>
</dbReference>
<accession>A0A8K0C8D5</accession>
<evidence type="ECO:0000313" key="11">
    <source>
        <dbReference type="Proteomes" id="UP000801492"/>
    </source>
</evidence>
<protein>
    <recommendedName>
        <fullName evidence="9">BZIP domain-containing protein</fullName>
    </recommendedName>
</protein>
<proteinExistence type="inferred from homology"/>
<feature type="domain" description="BZIP" evidence="9">
    <location>
        <begin position="20"/>
        <end position="83"/>
    </location>
</feature>
<organism evidence="10 11">
    <name type="scientific">Ignelater luminosus</name>
    <name type="common">Cucubano</name>
    <name type="synonym">Pyrophorus luminosus</name>
    <dbReference type="NCBI Taxonomy" id="2038154"/>
    <lineage>
        <taxon>Eukaryota</taxon>
        <taxon>Metazoa</taxon>
        <taxon>Ecdysozoa</taxon>
        <taxon>Arthropoda</taxon>
        <taxon>Hexapoda</taxon>
        <taxon>Insecta</taxon>
        <taxon>Pterygota</taxon>
        <taxon>Neoptera</taxon>
        <taxon>Endopterygota</taxon>
        <taxon>Coleoptera</taxon>
        <taxon>Polyphaga</taxon>
        <taxon>Elateriformia</taxon>
        <taxon>Elateroidea</taxon>
        <taxon>Elateridae</taxon>
        <taxon>Agrypninae</taxon>
        <taxon>Pyrophorini</taxon>
        <taxon>Ignelater</taxon>
    </lineage>
</organism>
<dbReference type="InterPro" id="IPR031106">
    <property type="entry name" value="C/EBP"/>
</dbReference>
<gene>
    <name evidence="10" type="ORF">ILUMI_26488</name>
</gene>
<dbReference type="GO" id="GO:0005634">
    <property type="term" value="C:nucleus"/>
    <property type="evidence" value="ECO:0007669"/>
    <property type="project" value="UniProtKB-SubCell"/>
</dbReference>
<feature type="region of interest" description="Disordered" evidence="8">
    <location>
        <begin position="1"/>
        <end position="45"/>
    </location>
</feature>
<evidence type="ECO:0000256" key="1">
    <source>
        <dbReference type="ARBA" id="ARBA00004123"/>
    </source>
</evidence>
<evidence type="ECO:0000256" key="4">
    <source>
        <dbReference type="ARBA" id="ARBA00023125"/>
    </source>
</evidence>
<dbReference type="CDD" id="cd14713">
    <property type="entry name" value="bZIP_CEBPG"/>
    <property type="match status" value="1"/>
</dbReference>
<dbReference type="GO" id="GO:0000978">
    <property type="term" value="F:RNA polymerase II cis-regulatory region sequence-specific DNA binding"/>
    <property type="evidence" value="ECO:0007669"/>
    <property type="project" value="TreeGrafter"/>
</dbReference>
<dbReference type="Gene3D" id="1.20.5.170">
    <property type="match status" value="1"/>
</dbReference>
<name>A0A8K0C8D5_IGNLU</name>
<dbReference type="GO" id="GO:0000981">
    <property type="term" value="F:DNA-binding transcription factor activity, RNA polymerase II-specific"/>
    <property type="evidence" value="ECO:0007669"/>
    <property type="project" value="TreeGrafter"/>
</dbReference>
<dbReference type="SMART" id="SM00338">
    <property type="entry name" value="BRLZ"/>
    <property type="match status" value="1"/>
</dbReference>
<keyword evidence="4" id="KW-0238">DNA-binding</keyword>
<dbReference type="InterPro" id="IPR046347">
    <property type="entry name" value="bZIP_sf"/>
</dbReference>
<evidence type="ECO:0000256" key="7">
    <source>
        <dbReference type="SAM" id="Coils"/>
    </source>
</evidence>
<dbReference type="PANTHER" id="PTHR23334:SF69">
    <property type="entry name" value="CCAAT_ENHANCER-BINDING PROTEIN GAMMA"/>
    <property type="match status" value="1"/>
</dbReference>
<dbReference type="SUPFAM" id="SSF57959">
    <property type="entry name" value="Leucine zipper domain"/>
    <property type="match status" value="1"/>
</dbReference>
<evidence type="ECO:0000256" key="6">
    <source>
        <dbReference type="ARBA" id="ARBA00023242"/>
    </source>
</evidence>
<dbReference type="EMBL" id="VTPC01091098">
    <property type="protein sequence ID" value="KAF2879682.1"/>
    <property type="molecule type" value="Genomic_DNA"/>
</dbReference>
<sequence length="116" mass="12993">MAPKKGRAKMQDDTESADDSDEYRKKRDRNNLAVKRSRIKSKMRTQETLKRVNQLKSENSVLEEKVKNLTKELGFLKELFLAHAGSSKDASKFEGIDLHKLLADSSESPGPSSAGN</sequence>
<evidence type="ECO:0000313" key="10">
    <source>
        <dbReference type="EMBL" id="KAF2879682.1"/>
    </source>
</evidence>
<dbReference type="GO" id="GO:0006351">
    <property type="term" value="P:DNA-templated transcription"/>
    <property type="evidence" value="ECO:0007669"/>
    <property type="project" value="InterPro"/>
</dbReference>
<reference evidence="10" key="1">
    <citation type="submission" date="2019-08" db="EMBL/GenBank/DDBJ databases">
        <title>The genome of the North American firefly Photinus pyralis.</title>
        <authorList>
            <consortium name="Photinus pyralis genome working group"/>
            <person name="Fallon T.R."/>
            <person name="Sander Lower S.E."/>
            <person name="Weng J.-K."/>
        </authorList>
    </citation>
    <scope>NUCLEOTIDE SEQUENCE</scope>
    <source>
        <strain evidence="10">TRF0915ILg1</strain>
        <tissue evidence="10">Whole body</tissue>
    </source>
</reference>
<dbReference type="AlphaFoldDB" id="A0A8K0C8D5"/>
<dbReference type="Pfam" id="PF07716">
    <property type="entry name" value="bZIP_2"/>
    <property type="match status" value="1"/>
</dbReference>
<feature type="coiled-coil region" evidence="7">
    <location>
        <begin position="45"/>
        <end position="79"/>
    </location>
</feature>
<evidence type="ECO:0000256" key="5">
    <source>
        <dbReference type="ARBA" id="ARBA00023163"/>
    </source>
</evidence>
<keyword evidence="3" id="KW-0805">Transcription regulation</keyword>
<comment type="subcellular location">
    <subcellularLocation>
        <location evidence="1">Nucleus</location>
    </subcellularLocation>
</comment>
<keyword evidence="7" id="KW-0175">Coiled coil</keyword>
<evidence type="ECO:0000259" key="9">
    <source>
        <dbReference type="PROSITE" id="PS50217"/>
    </source>
</evidence>
<comment type="caution">
    <text evidence="10">The sequence shown here is derived from an EMBL/GenBank/DDBJ whole genome shotgun (WGS) entry which is preliminary data.</text>
</comment>
<dbReference type="Proteomes" id="UP000801492">
    <property type="component" value="Unassembled WGS sequence"/>
</dbReference>